<accession>A0A0E9WHL8</accession>
<evidence type="ECO:0000313" key="2">
    <source>
        <dbReference type="EMBL" id="JAH89842.1"/>
    </source>
</evidence>
<dbReference type="AlphaFoldDB" id="A0A0E9WHL8"/>
<reference evidence="2" key="2">
    <citation type="journal article" date="2015" name="Fish Shellfish Immunol.">
        <title>Early steps in the European eel (Anguilla anguilla)-Vibrio vulnificus interaction in the gills: Role of the RtxA13 toxin.</title>
        <authorList>
            <person name="Callol A."/>
            <person name="Pajuelo D."/>
            <person name="Ebbesson L."/>
            <person name="Teles M."/>
            <person name="MacKenzie S."/>
            <person name="Amaro C."/>
        </authorList>
    </citation>
    <scope>NUCLEOTIDE SEQUENCE</scope>
</reference>
<organism evidence="2">
    <name type="scientific">Anguilla anguilla</name>
    <name type="common">European freshwater eel</name>
    <name type="synonym">Muraena anguilla</name>
    <dbReference type="NCBI Taxonomy" id="7936"/>
    <lineage>
        <taxon>Eukaryota</taxon>
        <taxon>Metazoa</taxon>
        <taxon>Chordata</taxon>
        <taxon>Craniata</taxon>
        <taxon>Vertebrata</taxon>
        <taxon>Euteleostomi</taxon>
        <taxon>Actinopterygii</taxon>
        <taxon>Neopterygii</taxon>
        <taxon>Teleostei</taxon>
        <taxon>Anguilliformes</taxon>
        <taxon>Anguillidae</taxon>
        <taxon>Anguilla</taxon>
    </lineage>
</organism>
<dbReference type="EMBL" id="GBXM01018735">
    <property type="protein sequence ID" value="JAH89842.1"/>
    <property type="molecule type" value="Transcribed_RNA"/>
</dbReference>
<evidence type="ECO:0000256" key="1">
    <source>
        <dbReference type="SAM" id="MobiDB-lite"/>
    </source>
</evidence>
<protein>
    <submittedName>
        <fullName evidence="2">Uncharacterized protein</fullName>
    </submittedName>
</protein>
<feature type="region of interest" description="Disordered" evidence="1">
    <location>
        <begin position="1"/>
        <end position="36"/>
    </location>
</feature>
<name>A0A0E9WHL8_ANGAN</name>
<proteinExistence type="predicted"/>
<reference evidence="2" key="1">
    <citation type="submission" date="2014-11" db="EMBL/GenBank/DDBJ databases">
        <authorList>
            <person name="Amaro Gonzalez C."/>
        </authorList>
    </citation>
    <scope>NUCLEOTIDE SEQUENCE</scope>
</reference>
<sequence length="55" mass="5947">MSSVSLPARLWTEGGNWRTQGEHANSTQKDPGQIQTHSCCEETVPPTAPPCCPHS</sequence>
<feature type="compositionally biased region" description="Polar residues" evidence="1">
    <location>
        <begin position="17"/>
        <end position="36"/>
    </location>
</feature>